<dbReference type="EMBL" id="JAGGJV010000005">
    <property type="protein sequence ID" value="MBP1859629.1"/>
    <property type="molecule type" value="Genomic_DNA"/>
</dbReference>
<dbReference type="Proteomes" id="UP000823786">
    <property type="component" value="Unassembled WGS sequence"/>
</dbReference>
<proteinExistence type="predicted"/>
<sequence length="51" mass="5943">MLLGERAFFIPAVNALEDRWEYGFHVCYRTESYLVGGDCNAIMVFHQNDKD</sequence>
<protein>
    <submittedName>
        <fullName evidence="1">Uncharacterized protein</fullName>
    </submittedName>
</protein>
<accession>A0ABS4ENV3</accession>
<comment type="caution">
    <text evidence="1">The sequence shown here is derived from an EMBL/GenBank/DDBJ whole genome shotgun (WGS) entry which is preliminary data.</text>
</comment>
<keyword evidence="2" id="KW-1185">Reference proteome</keyword>
<organism evidence="1 2">
    <name type="scientific">Rhizobium herbae</name>
    <dbReference type="NCBI Taxonomy" id="508661"/>
    <lineage>
        <taxon>Bacteria</taxon>
        <taxon>Pseudomonadati</taxon>
        <taxon>Pseudomonadota</taxon>
        <taxon>Alphaproteobacteria</taxon>
        <taxon>Hyphomicrobiales</taxon>
        <taxon>Rhizobiaceae</taxon>
        <taxon>Rhizobium/Agrobacterium group</taxon>
        <taxon>Rhizobium</taxon>
    </lineage>
</organism>
<name>A0ABS4ENV3_9HYPH</name>
<evidence type="ECO:0000313" key="2">
    <source>
        <dbReference type="Proteomes" id="UP000823786"/>
    </source>
</evidence>
<reference evidence="1 2" key="1">
    <citation type="submission" date="2021-03" db="EMBL/GenBank/DDBJ databases">
        <title>Genomic Encyclopedia of Type Strains, Phase IV (KMG-IV): sequencing the most valuable type-strain genomes for metagenomic binning, comparative biology and taxonomic classification.</title>
        <authorList>
            <person name="Goeker M."/>
        </authorList>
    </citation>
    <scope>NUCLEOTIDE SEQUENCE [LARGE SCALE GENOMIC DNA]</scope>
    <source>
        <strain evidence="1 2">DSM 26427</strain>
    </source>
</reference>
<evidence type="ECO:0000313" key="1">
    <source>
        <dbReference type="EMBL" id="MBP1859629.1"/>
    </source>
</evidence>
<gene>
    <name evidence="1" type="ORF">J2Z75_003146</name>
</gene>